<proteinExistence type="predicted"/>
<evidence type="ECO:0000256" key="1">
    <source>
        <dbReference type="SAM" id="MobiDB-lite"/>
    </source>
</evidence>
<name>A0A5B7JQB9_PORTR</name>
<feature type="region of interest" description="Disordered" evidence="1">
    <location>
        <begin position="1"/>
        <end position="21"/>
    </location>
</feature>
<accession>A0A5B7JQB9</accession>
<sequence length="67" mass="7018">MSALGLPTPPPGPAPWQGGFRRGRRDVLAKNAPQRAAIGVGAALARREEGSVTTWGHGSSDVDVAWR</sequence>
<evidence type="ECO:0000313" key="3">
    <source>
        <dbReference type="Proteomes" id="UP000324222"/>
    </source>
</evidence>
<dbReference type="EMBL" id="VSRR010101784">
    <property type="protein sequence ID" value="MPC95317.1"/>
    <property type="molecule type" value="Genomic_DNA"/>
</dbReference>
<evidence type="ECO:0000313" key="2">
    <source>
        <dbReference type="EMBL" id="MPC95317.1"/>
    </source>
</evidence>
<protein>
    <submittedName>
        <fullName evidence="2">Uncharacterized protein</fullName>
    </submittedName>
</protein>
<keyword evidence="3" id="KW-1185">Reference proteome</keyword>
<comment type="caution">
    <text evidence="2">The sequence shown here is derived from an EMBL/GenBank/DDBJ whole genome shotgun (WGS) entry which is preliminary data.</text>
</comment>
<organism evidence="2 3">
    <name type="scientific">Portunus trituberculatus</name>
    <name type="common">Swimming crab</name>
    <name type="synonym">Neptunus trituberculatus</name>
    <dbReference type="NCBI Taxonomy" id="210409"/>
    <lineage>
        <taxon>Eukaryota</taxon>
        <taxon>Metazoa</taxon>
        <taxon>Ecdysozoa</taxon>
        <taxon>Arthropoda</taxon>
        <taxon>Crustacea</taxon>
        <taxon>Multicrustacea</taxon>
        <taxon>Malacostraca</taxon>
        <taxon>Eumalacostraca</taxon>
        <taxon>Eucarida</taxon>
        <taxon>Decapoda</taxon>
        <taxon>Pleocyemata</taxon>
        <taxon>Brachyura</taxon>
        <taxon>Eubrachyura</taxon>
        <taxon>Portunoidea</taxon>
        <taxon>Portunidae</taxon>
        <taxon>Portuninae</taxon>
        <taxon>Portunus</taxon>
    </lineage>
</organism>
<gene>
    <name evidence="2" type="ORF">E2C01_090524</name>
</gene>
<dbReference type="Proteomes" id="UP000324222">
    <property type="component" value="Unassembled WGS sequence"/>
</dbReference>
<dbReference type="AlphaFoldDB" id="A0A5B7JQB9"/>
<reference evidence="2 3" key="1">
    <citation type="submission" date="2019-05" db="EMBL/GenBank/DDBJ databases">
        <title>Another draft genome of Portunus trituberculatus and its Hox gene families provides insights of decapod evolution.</title>
        <authorList>
            <person name="Jeong J.-H."/>
            <person name="Song I."/>
            <person name="Kim S."/>
            <person name="Choi T."/>
            <person name="Kim D."/>
            <person name="Ryu S."/>
            <person name="Kim W."/>
        </authorList>
    </citation>
    <scope>NUCLEOTIDE SEQUENCE [LARGE SCALE GENOMIC DNA]</scope>
    <source>
        <tissue evidence="2">Muscle</tissue>
    </source>
</reference>